<accession>A0A4Q5LHJ3</accession>
<name>A0A4Q5LHJ3_9BACT</name>
<sequence length="380" mass="42394">MLALLLSPPAGRAQNPYPQNTYPSQFRQPIRSYGPAQSGLQSRSNRITIGPSIPIALQSADDLIIGEPDSARRRQYVQQRVRSVVKVRLDGRGQVQDTLEYQAFNEQGRATEAGTSPGRIRRQWSYNAQGHCTALVVLPATSQPYTFITSYHPGLRRGQQEVLQPNGTRTVVGERQLYQHADTLLTEAVGHNLLVGNHQYLDYYQRSLRLQPHPDTVLCLTGFYDQNKQLTGSRVDYLLYQAGQLTESGRLDLGQAAKAQPEAGGAAGTVVPLLSSHQALLALRRGSGRLEVRRSHYDARRRLIKQENLPQAGTSREVLNTYNSLDQLIGQQLVTSGISSPTRSAFTVYSYSPTGLLLGETTNARSSKPVFYRYLYQYYR</sequence>
<evidence type="ECO:0000313" key="2">
    <source>
        <dbReference type="EMBL" id="RYU84306.1"/>
    </source>
</evidence>
<feature type="region of interest" description="Disordered" evidence="1">
    <location>
        <begin position="1"/>
        <end position="26"/>
    </location>
</feature>
<protein>
    <submittedName>
        <fullName evidence="2">Uncharacterized protein</fullName>
    </submittedName>
</protein>
<keyword evidence="3" id="KW-1185">Reference proteome</keyword>
<organism evidence="2 3">
    <name type="scientific">Hymenobacter persicinus</name>
    <dbReference type="NCBI Taxonomy" id="2025506"/>
    <lineage>
        <taxon>Bacteria</taxon>
        <taxon>Pseudomonadati</taxon>
        <taxon>Bacteroidota</taxon>
        <taxon>Cytophagia</taxon>
        <taxon>Cytophagales</taxon>
        <taxon>Hymenobacteraceae</taxon>
        <taxon>Hymenobacter</taxon>
    </lineage>
</organism>
<feature type="compositionally biased region" description="Polar residues" evidence="1">
    <location>
        <begin position="16"/>
        <end position="26"/>
    </location>
</feature>
<dbReference type="OrthoDB" id="879049at2"/>
<comment type="caution">
    <text evidence="2">The sequence shown here is derived from an EMBL/GenBank/DDBJ whole genome shotgun (WGS) entry which is preliminary data.</text>
</comment>
<dbReference type="RefSeq" id="WP_129919273.1">
    <property type="nucleotide sequence ID" value="NZ_SEWE01000002.1"/>
</dbReference>
<dbReference type="Proteomes" id="UP000294155">
    <property type="component" value="Unassembled WGS sequence"/>
</dbReference>
<evidence type="ECO:0000313" key="3">
    <source>
        <dbReference type="Proteomes" id="UP000294155"/>
    </source>
</evidence>
<proteinExistence type="predicted"/>
<evidence type="ECO:0000256" key="1">
    <source>
        <dbReference type="SAM" id="MobiDB-lite"/>
    </source>
</evidence>
<gene>
    <name evidence="2" type="ORF">EWM57_01025</name>
</gene>
<dbReference type="EMBL" id="SEWE01000002">
    <property type="protein sequence ID" value="RYU84306.1"/>
    <property type="molecule type" value="Genomic_DNA"/>
</dbReference>
<reference evidence="2 3" key="1">
    <citation type="submission" date="2019-02" db="EMBL/GenBank/DDBJ databases">
        <title>Bacterial novel species isolated from soil.</title>
        <authorList>
            <person name="Jung H.-Y."/>
        </authorList>
    </citation>
    <scope>NUCLEOTIDE SEQUENCE [LARGE SCALE GENOMIC DNA]</scope>
    <source>
        <strain evidence="2 3">1-3-3-3</strain>
    </source>
</reference>
<dbReference type="AlphaFoldDB" id="A0A4Q5LHJ3"/>